<dbReference type="HOGENOM" id="CLU_054625_0_0_1"/>
<proteinExistence type="predicted"/>
<comment type="caution">
    <text evidence="2">The sequence shown here is derived from an EMBL/GenBank/DDBJ whole genome shotgun (WGS) entry which is preliminary data.</text>
</comment>
<evidence type="ECO:0008006" key="4">
    <source>
        <dbReference type="Google" id="ProtNLM"/>
    </source>
</evidence>
<name>A0A066VI18_TILAU</name>
<dbReference type="Proteomes" id="UP000027361">
    <property type="component" value="Unassembled WGS sequence"/>
</dbReference>
<evidence type="ECO:0000313" key="2">
    <source>
        <dbReference type="EMBL" id="KDN41337.1"/>
    </source>
</evidence>
<feature type="compositionally biased region" description="Basic and acidic residues" evidence="1">
    <location>
        <begin position="176"/>
        <end position="189"/>
    </location>
</feature>
<dbReference type="GeneID" id="25261882"/>
<accession>A0A066VI18</accession>
<gene>
    <name evidence="2" type="ORF">K437DRAFT_178422</name>
</gene>
<dbReference type="AlphaFoldDB" id="A0A066VI18"/>
<evidence type="ECO:0000256" key="1">
    <source>
        <dbReference type="SAM" id="MobiDB-lite"/>
    </source>
</evidence>
<dbReference type="OMA" id="NSWASAD"/>
<protein>
    <recommendedName>
        <fullName evidence="4">Metaxin glutathione S-transferase domain-containing protein</fullName>
    </recommendedName>
</protein>
<dbReference type="RefSeq" id="XP_013241692.1">
    <property type="nucleotide sequence ID" value="XM_013386238.1"/>
</dbReference>
<sequence>MATEAARYPDFDSLPSPAGADRTNANFPPGVSTYRIPSWAKAVFARFPLHEWPEAEVHDASHNPPPSKPVLYVAQGHPRRSSPSVTPTPARGWASSDPRCLRWQMSLIFRGVDFETEQLQERSSWGPDPANQMPFLHLPPSYQAQAALPSTSRSVKSLVAAQDLPMWSETNAPWNRDKVEIGPRTDLKGKGPARLQDEEQQAESEIWTSLLETKVMAGVLLQRLVLPDFGARGPRSAGALSSLLHTHLLSQQKLLELRRIDALSSDSSSLSRMQTKKWSPWGMLSSALSNVSFNGSTLGGEAEEEDASLTGANARNVDADSVLAAAVEALEAFAARVAASAPEAEAVEEGSITWLLGRPEPGELDALAFALLHTILSLPVEKDINGTSILRACVERSPALSRWTRQVWAMHVKPRGG</sequence>
<dbReference type="EMBL" id="JMSN01000081">
    <property type="protein sequence ID" value="KDN41337.1"/>
    <property type="molecule type" value="Genomic_DNA"/>
</dbReference>
<dbReference type="OrthoDB" id="198787at2759"/>
<keyword evidence="3" id="KW-1185">Reference proteome</keyword>
<reference evidence="2 3" key="1">
    <citation type="submission" date="2014-05" db="EMBL/GenBank/DDBJ databases">
        <title>Draft genome sequence of a rare smut relative, Tilletiaria anomala UBC 951.</title>
        <authorList>
            <consortium name="DOE Joint Genome Institute"/>
            <person name="Toome M."/>
            <person name="Kuo A."/>
            <person name="Henrissat B."/>
            <person name="Lipzen A."/>
            <person name="Tritt A."/>
            <person name="Yoshinaga Y."/>
            <person name="Zane M."/>
            <person name="Barry K."/>
            <person name="Grigoriev I.V."/>
            <person name="Spatafora J.W."/>
            <person name="Aimea M.C."/>
        </authorList>
    </citation>
    <scope>NUCLEOTIDE SEQUENCE [LARGE SCALE GENOMIC DNA]</scope>
    <source>
        <strain evidence="2 3">UBC 951</strain>
    </source>
</reference>
<evidence type="ECO:0000313" key="3">
    <source>
        <dbReference type="Proteomes" id="UP000027361"/>
    </source>
</evidence>
<organism evidence="2 3">
    <name type="scientific">Tilletiaria anomala (strain ATCC 24038 / CBS 436.72 / UBC 951)</name>
    <dbReference type="NCBI Taxonomy" id="1037660"/>
    <lineage>
        <taxon>Eukaryota</taxon>
        <taxon>Fungi</taxon>
        <taxon>Dikarya</taxon>
        <taxon>Basidiomycota</taxon>
        <taxon>Ustilaginomycotina</taxon>
        <taxon>Exobasidiomycetes</taxon>
        <taxon>Georgefischeriales</taxon>
        <taxon>Tilletiariaceae</taxon>
        <taxon>Tilletiaria</taxon>
    </lineage>
</organism>
<feature type="region of interest" description="Disordered" evidence="1">
    <location>
        <begin position="176"/>
        <end position="197"/>
    </location>
</feature>
<dbReference type="InParanoid" id="A0A066VI18"/>
<feature type="region of interest" description="Disordered" evidence="1">
    <location>
        <begin position="1"/>
        <end position="27"/>
    </location>
</feature>